<dbReference type="Pfam" id="PF20530">
    <property type="entry name" value="DUF6745"/>
    <property type="match status" value="1"/>
</dbReference>
<sequence length="292" mass="32164" precursor="true">MFRITSRPSLTPREPRPAPTAPHAPCTPAQARTLILTGRAPDDLRVDGALDLSGTARLHELPRTLECTHLNVSDCPNLTVFPDVLRAASVNAARTGARELHGDWLVRGPVDLRGHTHLTRLPERLTATSLNVSDCPNLHALPDGTHLSGPIDVAGSGLSGLPRGLRAPLHWRGTPIDARAAFHPDELRAADILHTRNVTRRRVLLDRFGLDRFVREVGGLIMDRDRDAGGERQLIMIPLDNDEPIIAVKVHCPSTGHAYVLRVPPHIRTCRRAAAWLAGFEHERDYRPVQEA</sequence>
<evidence type="ECO:0000256" key="1">
    <source>
        <dbReference type="SAM" id="MobiDB-lite"/>
    </source>
</evidence>
<protein>
    <recommendedName>
        <fullName evidence="2">DUF6745 domain-containing protein</fullName>
    </recommendedName>
</protein>
<dbReference type="RefSeq" id="WP_013556763.1">
    <property type="nucleotide sequence ID" value="NC_014958.1"/>
</dbReference>
<dbReference type="AlphaFoldDB" id="E8U869"/>
<evidence type="ECO:0000313" key="3">
    <source>
        <dbReference type="EMBL" id="ADV67258.1"/>
    </source>
</evidence>
<name>E8U869_DEIML</name>
<feature type="region of interest" description="Disordered" evidence="1">
    <location>
        <begin position="1"/>
        <end position="26"/>
    </location>
</feature>
<dbReference type="InterPro" id="IPR046633">
    <property type="entry name" value="DUF6745"/>
</dbReference>
<dbReference type="OrthoDB" id="871648at2"/>
<proteinExistence type="predicted"/>
<evidence type="ECO:0000313" key="4">
    <source>
        <dbReference type="Proteomes" id="UP000008635"/>
    </source>
</evidence>
<dbReference type="KEGG" id="dmr:Deima_1609"/>
<organism evidence="3 4">
    <name type="scientific">Deinococcus maricopensis (strain DSM 21211 / LMG 22137 / NRRL B-23946 / LB-34)</name>
    <dbReference type="NCBI Taxonomy" id="709986"/>
    <lineage>
        <taxon>Bacteria</taxon>
        <taxon>Thermotogati</taxon>
        <taxon>Deinococcota</taxon>
        <taxon>Deinococci</taxon>
        <taxon>Deinococcales</taxon>
        <taxon>Deinococcaceae</taxon>
        <taxon>Deinococcus</taxon>
    </lineage>
</organism>
<reference evidence="3 4" key="1">
    <citation type="journal article" date="2011" name="Stand. Genomic Sci.">
        <title>Complete genome sequence of Deinococcus maricopensis type strain (LB-34).</title>
        <authorList>
            <person name="Pukall R."/>
            <person name="Zeytun A."/>
            <person name="Lucas S."/>
            <person name="Lapidus A."/>
            <person name="Hammon N."/>
            <person name="Deshpande S."/>
            <person name="Nolan M."/>
            <person name="Cheng J.F."/>
            <person name="Pitluck S."/>
            <person name="Liolios K."/>
            <person name="Pagani I."/>
            <person name="Mikhailova N."/>
            <person name="Ivanova N."/>
            <person name="Mavromatis K."/>
            <person name="Pati A."/>
            <person name="Tapia R."/>
            <person name="Han C."/>
            <person name="Goodwin L."/>
            <person name="Chen A."/>
            <person name="Palaniappan K."/>
            <person name="Land M."/>
            <person name="Hauser L."/>
            <person name="Chang Y.J."/>
            <person name="Jeffries C.D."/>
            <person name="Brambilla E.M."/>
            <person name="Rohde M."/>
            <person name="Goker M."/>
            <person name="Detter J.C."/>
            <person name="Woyke T."/>
            <person name="Bristow J."/>
            <person name="Eisen J.A."/>
            <person name="Markowitz V."/>
            <person name="Hugenholtz P."/>
            <person name="Kyrpides N.C."/>
            <person name="Klenk H.P."/>
        </authorList>
    </citation>
    <scope>NUCLEOTIDE SEQUENCE [LARGE SCALE GENOMIC DNA]</scope>
    <source>
        <strain evidence="4">DSM 21211 / LMG 22137 / NRRL B-23946 / LB-34</strain>
    </source>
</reference>
<dbReference type="HOGENOM" id="CLU_070761_0_0_0"/>
<accession>E8U869</accession>
<feature type="domain" description="DUF6745" evidence="2">
    <location>
        <begin position="169"/>
        <end position="291"/>
    </location>
</feature>
<dbReference type="STRING" id="709986.Deima_1609"/>
<evidence type="ECO:0000259" key="2">
    <source>
        <dbReference type="Pfam" id="PF20530"/>
    </source>
</evidence>
<dbReference type="Proteomes" id="UP000008635">
    <property type="component" value="Chromosome"/>
</dbReference>
<dbReference type="eggNOG" id="COG4886">
    <property type="taxonomic scope" value="Bacteria"/>
</dbReference>
<gene>
    <name evidence="3" type="ordered locus">Deima_1609</name>
</gene>
<reference evidence="4" key="2">
    <citation type="submission" date="2011-01" db="EMBL/GenBank/DDBJ databases">
        <title>The complete genome of Deinococcus maricopensis DSM 21211.</title>
        <authorList>
            <consortium name="US DOE Joint Genome Institute (JGI-PGF)"/>
            <person name="Lucas S."/>
            <person name="Copeland A."/>
            <person name="Lapidus A."/>
            <person name="Goodwin L."/>
            <person name="Pitluck S."/>
            <person name="Kyrpides N."/>
            <person name="Mavromatis K."/>
            <person name="Pagani I."/>
            <person name="Ivanova N."/>
            <person name="Ovchinnikova G."/>
            <person name="Zeytun A."/>
            <person name="Detter J.C."/>
            <person name="Han C."/>
            <person name="Land M."/>
            <person name="Hauser L."/>
            <person name="Markowitz V."/>
            <person name="Cheng J.-F."/>
            <person name="Hugenholtz P."/>
            <person name="Woyke T."/>
            <person name="Wu D."/>
            <person name="Pukall R."/>
            <person name="Gehrich-Schroeter G."/>
            <person name="Brambilla E."/>
            <person name="Klenk H.-P."/>
            <person name="Eisen J.A."/>
        </authorList>
    </citation>
    <scope>NUCLEOTIDE SEQUENCE [LARGE SCALE GENOMIC DNA]</scope>
    <source>
        <strain evidence="4">DSM 21211 / LMG 22137 / NRRL B-23946 / LB-34</strain>
    </source>
</reference>
<dbReference type="EMBL" id="CP002454">
    <property type="protein sequence ID" value="ADV67258.1"/>
    <property type="molecule type" value="Genomic_DNA"/>
</dbReference>
<keyword evidence="4" id="KW-1185">Reference proteome</keyword>